<dbReference type="GO" id="GO:0046872">
    <property type="term" value="F:metal ion binding"/>
    <property type="evidence" value="ECO:0007669"/>
    <property type="project" value="UniProtKB-KW"/>
</dbReference>
<organism evidence="2 3">
    <name type="scientific">Solirubrobacter ginsenosidimutans</name>
    <dbReference type="NCBI Taxonomy" id="490573"/>
    <lineage>
        <taxon>Bacteria</taxon>
        <taxon>Bacillati</taxon>
        <taxon>Actinomycetota</taxon>
        <taxon>Thermoleophilia</taxon>
        <taxon>Solirubrobacterales</taxon>
        <taxon>Solirubrobacteraceae</taxon>
        <taxon>Solirubrobacter</taxon>
    </lineage>
</organism>
<proteinExistence type="predicted"/>
<dbReference type="Proteomes" id="UP001149140">
    <property type="component" value="Unassembled WGS sequence"/>
</dbReference>
<evidence type="ECO:0000313" key="2">
    <source>
        <dbReference type="EMBL" id="MDA0160806.1"/>
    </source>
</evidence>
<gene>
    <name evidence="2" type="ORF">OM076_11070</name>
</gene>
<comment type="caution">
    <text evidence="2">The sequence shown here is derived from an EMBL/GenBank/DDBJ whole genome shotgun (WGS) entry which is preliminary data.</text>
</comment>
<dbReference type="InterPro" id="IPR051610">
    <property type="entry name" value="GPI/OXD"/>
</dbReference>
<evidence type="ECO:0008006" key="4">
    <source>
        <dbReference type="Google" id="ProtNLM"/>
    </source>
</evidence>
<dbReference type="PANTHER" id="PTHR35848">
    <property type="entry name" value="OXALATE-BINDING PROTEIN"/>
    <property type="match status" value="1"/>
</dbReference>
<keyword evidence="3" id="KW-1185">Reference proteome</keyword>
<accession>A0A9X3MQ44</accession>
<dbReference type="SUPFAM" id="SSF51182">
    <property type="entry name" value="RmlC-like cupins"/>
    <property type="match status" value="2"/>
</dbReference>
<evidence type="ECO:0000313" key="3">
    <source>
        <dbReference type="Proteomes" id="UP001149140"/>
    </source>
</evidence>
<dbReference type="RefSeq" id="WP_270039877.1">
    <property type="nucleotide sequence ID" value="NZ_JAPDOD010000007.1"/>
</dbReference>
<name>A0A9X3MQ44_9ACTN</name>
<dbReference type="EMBL" id="JAPDOD010000007">
    <property type="protein sequence ID" value="MDA0160806.1"/>
    <property type="molecule type" value="Genomic_DNA"/>
</dbReference>
<protein>
    <recommendedName>
        <fullName evidence="4">Cupin domain-containing protein</fullName>
    </recommendedName>
</protein>
<dbReference type="InterPro" id="IPR014710">
    <property type="entry name" value="RmlC-like_jellyroll"/>
</dbReference>
<dbReference type="AlphaFoldDB" id="A0A9X3MQ44"/>
<keyword evidence="1" id="KW-0479">Metal-binding</keyword>
<sequence>MGVKQVNIVSVALDEALDEAGFRHVAASLGERLGAQRIGAAVYDAEAGTPIWPYHYHHGVEEWLYAIAGTPVLREPAGHRTLTPGDLICFPSGHLGAHAVMGPGRFVIFATGQRHGPWLSVYPDSDKVSGPGGILLRSSAVGYWHGEGTTGSSEPVEIVREPRSSPPRPAVNLFALNARTQLGGVLGAERLEATVVELAAGEGSEPYHYVYGREEWLLVLAGTLGLRHPHGEDQLEPGDLLCLPEGPAGARRLLNRGTSTARALVLSTTGLPANVHSPDTGEWTICNASGVEPVVVHATDSSVVGGRRI</sequence>
<reference evidence="2" key="1">
    <citation type="submission" date="2022-10" db="EMBL/GenBank/DDBJ databases">
        <title>The WGS of Solirubrobacter ginsenosidimutans DSM 21036.</title>
        <authorList>
            <person name="Jiang Z."/>
        </authorList>
    </citation>
    <scope>NUCLEOTIDE SEQUENCE</scope>
    <source>
        <strain evidence="2">DSM 21036</strain>
    </source>
</reference>
<evidence type="ECO:0000256" key="1">
    <source>
        <dbReference type="ARBA" id="ARBA00022723"/>
    </source>
</evidence>
<dbReference type="InterPro" id="IPR011051">
    <property type="entry name" value="RmlC_Cupin_sf"/>
</dbReference>
<dbReference type="Gene3D" id="2.60.120.10">
    <property type="entry name" value="Jelly Rolls"/>
    <property type="match status" value="2"/>
</dbReference>